<dbReference type="EMBL" id="CP035037">
    <property type="protein sequence ID" value="QAB17159.1"/>
    <property type="molecule type" value="Genomic_DNA"/>
</dbReference>
<dbReference type="Pfam" id="PF03459">
    <property type="entry name" value="TOBE"/>
    <property type="match status" value="1"/>
</dbReference>
<keyword evidence="6" id="KW-1185">Reference proteome</keyword>
<feature type="domain" description="Mop" evidence="4">
    <location>
        <begin position="64"/>
        <end position="129"/>
    </location>
</feature>
<dbReference type="Pfam" id="PF00376">
    <property type="entry name" value="MerR"/>
    <property type="match status" value="1"/>
</dbReference>
<dbReference type="Proteomes" id="UP000285768">
    <property type="component" value="Chromosome"/>
</dbReference>
<dbReference type="InterPro" id="IPR008995">
    <property type="entry name" value="Mo/tungstate-bd_C_term_dom"/>
</dbReference>
<evidence type="ECO:0000256" key="2">
    <source>
        <dbReference type="PROSITE-ProRule" id="PRU01213"/>
    </source>
</evidence>
<dbReference type="PROSITE" id="PS51866">
    <property type="entry name" value="MOP"/>
    <property type="match status" value="1"/>
</dbReference>
<sequence>MSHYRIREAARLIGVSDDTIRRWVTQGLLEASVDEAGVQVIEGASLAGRAKQLAPVTGDDGPVLRSARNSFTGIVTRVDADGVVAVVEAQCGPHRLVSIMTREAVDELGLEVGSRATAIVKATNVIIETPRKDAA</sequence>
<organism evidence="5 6">
    <name type="scientific">Leucobacter muris</name>
    <dbReference type="NCBI Taxonomy" id="1935379"/>
    <lineage>
        <taxon>Bacteria</taxon>
        <taxon>Bacillati</taxon>
        <taxon>Actinomycetota</taxon>
        <taxon>Actinomycetes</taxon>
        <taxon>Micrococcales</taxon>
        <taxon>Microbacteriaceae</taxon>
        <taxon>Leucobacter</taxon>
    </lineage>
</organism>
<reference evidence="5 6" key="1">
    <citation type="submission" date="2019-01" db="EMBL/GenBank/DDBJ databases">
        <title>Leucobacter muris sp. nov. isolated from the nose of a laboratory mouse.</title>
        <authorList>
            <person name="Benga L."/>
            <person name="Sproeer C."/>
            <person name="Schumann P."/>
            <person name="Verbarg S."/>
            <person name="Bunk B."/>
            <person name="Engelhardt E."/>
            <person name="Benten P.M."/>
            <person name="Sager M."/>
        </authorList>
    </citation>
    <scope>NUCLEOTIDE SEQUENCE [LARGE SCALE GENOMIC DNA]</scope>
    <source>
        <strain evidence="5 6">DSM 101948</strain>
    </source>
</reference>
<evidence type="ECO:0000313" key="5">
    <source>
        <dbReference type="EMBL" id="QAB17159.1"/>
    </source>
</evidence>
<dbReference type="GO" id="GO:0003677">
    <property type="term" value="F:DNA binding"/>
    <property type="evidence" value="ECO:0007669"/>
    <property type="project" value="UniProtKB-KW"/>
</dbReference>
<dbReference type="InterPro" id="IPR005116">
    <property type="entry name" value="Transp-assoc_OB_typ1"/>
</dbReference>
<dbReference type="Gene3D" id="2.40.50.100">
    <property type="match status" value="1"/>
</dbReference>
<proteinExistence type="predicted"/>
<evidence type="ECO:0000256" key="1">
    <source>
        <dbReference type="ARBA" id="ARBA00022505"/>
    </source>
</evidence>
<dbReference type="PROSITE" id="PS50937">
    <property type="entry name" value="HTH_MERR_2"/>
    <property type="match status" value="1"/>
</dbReference>
<protein>
    <submittedName>
        <fullName evidence="5">MerR family DNA-binding transcriptional regulator</fullName>
    </submittedName>
</protein>
<gene>
    <name evidence="5" type="ORF">Leucomu_03785</name>
</gene>
<dbReference type="RefSeq" id="WP_128386404.1">
    <property type="nucleotide sequence ID" value="NZ_CP035037.1"/>
</dbReference>
<dbReference type="InterPro" id="IPR009061">
    <property type="entry name" value="DNA-bd_dom_put_sf"/>
</dbReference>
<feature type="domain" description="HTH merR-type" evidence="3">
    <location>
        <begin position="3"/>
        <end position="37"/>
    </location>
</feature>
<dbReference type="SUPFAM" id="SSF46955">
    <property type="entry name" value="Putative DNA-binding domain"/>
    <property type="match status" value="1"/>
</dbReference>
<evidence type="ECO:0000259" key="3">
    <source>
        <dbReference type="PROSITE" id="PS50937"/>
    </source>
</evidence>
<dbReference type="Gene3D" id="1.10.1660.10">
    <property type="match status" value="1"/>
</dbReference>
<dbReference type="InterPro" id="IPR000551">
    <property type="entry name" value="MerR-type_HTH_dom"/>
</dbReference>
<keyword evidence="5" id="KW-0238">DNA-binding</keyword>
<accession>A0ABX5QDL6</accession>
<keyword evidence="1 2" id="KW-0500">Molybdenum</keyword>
<dbReference type="InterPro" id="IPR004606">
    <property type="entry name" value="Mop_domain"/>
</dbReference>
<evidence type="ECO:0000313" key="6">
    <source>
        <dbReference type="Proteomes" id="UP000285768"/>
    </source>
</evidence>
<dbReference type="SUPFAM" id="SSF50331">
    <property type="entry name" value="MOP-like"/>
    <property type="match status" value="1"/>
</dbReference>
<evidence type="ECO:0000259" key="4">
    <source>
        <dbReference type="PROSITE" id="PS51866"/>
    </source>
</evidence>
<name>A0ABX5QDL6_9MICO</name>